<dbReference type="STRING" id="1121256.SAMN02746089_01766"/>
<dbReference type="GO" id="GO:0006814">
    <property type="term" value="P:sodium ion transport"/>
    <property type="evidence" value="ECO:0007669"/>
    <property type="project" value="UniProtKB-UniRule"/>
</dbReference>
<dbReference type="GO" id="GO:0004427">
    <property type="term" value="F:inorganic diphosphate phosphatase activity"/>
    <property type="evidence" value="ECO:0007669"/>
    <property type="project" value="UniProtKB-UniRule"/>
</dbReference>
<dbReference type="RefSeq" id="WP_073344191.1">
    <property type="nucleotide sequence ID" value="NZ_FQVH01000019.1"/>
</dbReference>
<name>A0A1M5B0Y4_9THEO</name>
<feature type="transmembrane region" description="Helical" evidence="9">
    <location>
        <begin position="305"/>
        <end position="323"/>
    </location>
</feature>
<dbReference type="NCBIfam" id="TIGR01104">
    <property type="entry name" value="V_PPase"/>
    <property type="match status" value="1"/>
</dbReference>
<dbReference type="NCBIfam" id="NF001960">
    <property type="entry name" value="PRK00733.3-5"/>
    <property type="match status" value="1"/>
</dbReference>
<feature type="transmembrane region" description="Helical" evidence="9">
    <location>
        <begin position="586"/>
        <end position="605"/>
    </location>
</feature>
<dbReference type="InterPro" id="IPR004131">
    <property type="entry name" value="PPase-energised_H-pump"/>
</dbReference>
<dbReference type="PANTHER" id="PTHR31998">
    <property type="entry name" value="K(+)-INSENSITIVE PYROPHOSPHATE-ENERGIZED PROTON PUMP"/>
    <property type="match status" value="1"/>
</dbReference>
<comment type="similarity">
    <text evidence="9">Belongs to the H(+)-translocating pyrophosphatase (TC 3.A.10) family. K(+)-stimulated subfamily.</text>
</comment>
<keyword evidence="4 9" id="KW-0460">Magnesium</keyword>
<keyword evidence="9" id="KW-1003">Cell membrane</keyword>
<feature type="transmembrane region" description="Helical" evidence="9">
    <location>
        <begin position="268"/>
        <end position="285"/>
    </location>
</feature>
<keyword evidence="9" id="KW-0630">Potassium</keyword>
<proteinExistence type="inferred from homology"/>
<keyword evidence="9" id="KW-0739">Sodium transport</keyword>
<evidence type="ECO:0000256" key="9">
    <source>
        <dbReference type="HAMAP-Rule" id="MF_01129"/>
    </source>
</evidence>
<evidence type="ECO:0000256" key="7">
    <source>
        <dbReference type="ARBA" id="ARBA00023065"/>
    </source>
</evidence>
<dbReference type="NCBIfam" id="NF001953">
    <property type="entry name" value="PRK00733.2-1"/>
    <property type="match status" value="1"/>
</dbReference>
<feature type="transmembrane region" description="Helical" evidence="9">
    <location>
        <begin position="514"/>
        <end position="533"/>
    </location>
</feature>
<feature type="transmembrane region" description="Helical" evidence="9">
    <location>
        <begin position="330"/>
        <end position="351"/>
    </location>
</feature>
<comment type="cofactor">
    <cofactor evidence="9">
        <name>Mg(2+)</name>
        <dbReference type="ChEBI" id="CHEBI:18420"/>
    </cofactor>
</comment>
<feature type="site" description="Determinant of potassium dependence" evidence="9">
    <location>
        <position position="471"/>
    </location>
</feature>
<keyword evidence="11" id="KW-1185">Reference proteome</keyword>
<comment type="activity regulation">
    <text evidence="9">Requires K(+) for maximal activity.</text>
</comment>
<feature type="transmembrane region" description="Helical" evidence="9">
    <location>
        <begin position="476"/>
        <end position="493"/>
    </location>
</feature>
<evidence type="ECO:0000256" key="3">
    <source>
        <dbReference type="ARBA" id="ARBA00022692"/>
    </source>
</evidence>
<dbReference type="GO" id="GO:0012505">
    <property type="term" value="C:endomembrane system"/>
    <property type="evidence" value="ECO:0007669"/>
    <property type="project" value="UniProtKB-SubCell"/>
</dbReference>
<gene>
    <name evidence="9" type="primary">hppA</name>
    <name evidence="10" type="ORF">SAMN02746089_01766</name>
</gene>
<feature type="transmembrane region" description="Helical" evidence="9">
    <location>
        <begin position="243"/>
        <end position="261"/>
    </location>
</feature>
<feature type="transmembrane region" description="Helical" evidence="9">
    <location>
        <begin position="79"/>
        <end position="103"/>
    </location>
</feature>
<dbReference type="PIRSF" id="PIRSF001265">
    <property type="entry name" value="H+-PPase"/>
    <property type="match status" value="1"/>
</dbReference>
<protein>
    <recommendedName>
        <fullName evidence="9">Putative K(+)-stimulated pyrophosphate-energized sodium pump</fullName>
        <ecNumber evidence="9">7.2.3.1</ecNumber>
    </recommendedName>
    <alternativeName>
        <fullName evidence="9">Membrane-bound sodium-translocating pyrophosphatase</fullName>
    </alternativeName>
    <alternativeName>
        <fullName evidence="9">Pyrophosphate-energized inorganic pyrophosphatase</fullName>
        <shortName evidence="9">Na(+)-PPase</shortName>
    </alternativeName>
</protein>
<evidence type="ECO:0000313" key="10">
    <source>
        <dbReference type="EMBL" id="SHF36110.1"/>
    </source>
</evidence>
<evidence type="ECO:0000256" key="1">
    <source>
        <dbReference type="ARBA" id="ARBA00004127"/>
    </source>
</evidence>
<feature type="transmembrane region" description="Helical" evidence="9">
    <location>
        <begin position="6"/>
        <end position="26"/>
    </location>
</feature>
<comment type="function">
    <text evidence="9">Sodium pump that utilizes the energy of pyrophosphate hydrolysis as the driving force for Na(+) movement across the membrane.</text>
</comment>
<dbReference type="GO" id="GO:0005886">
    <property type="term" value="C:plasma membrane"/>
    <property type="evidence" value="ECO:0007669"/>
    <property type="project" value="UniProtKB-SubCell"/>
</dbReference>
<comment type="subcellular location">
    <subcellularLocation>
        <location evidence="9">Cell membrane</location>
        <topology evidence="9">Multi-pass membrane protein</topology>
    </subcellularLocation>
    <subcellularLocation>
        <location evidence="1">Endomembrane system</location>
        <topology evidence="1">Multi-pass membrane protein</topology>
    </subcellularLocation>
</comment>
<feature type="transmembrane region" description="Helical" evidence="9">
    <location>
        <begin position="413"/>
        <end position="432"/>
    </location>
</feature>
<dbReference type="OrthoDB" id="9808652at2"/>
<evidence type="ECO:0000256" key="5">
    <source>
        <dbReference type="ARBA" id="ARBA00022967"/>
    </source>
</evidence>
<feature type="transmembrane region" description="Helical" evidence="9">
    <location>
        <begin position="54"/>
        <end position="73"/>
    </location>
</feature>
<feature type="transmembrane region" description="Helical" evidence="9">
    <location>
        <begin position="124"/>
        <end position="150"/>
    </location>
</feature>
<keyword evidence="6 9" id="KW-1133">Transmembrane helix</keyword>
<dbReference type="Proteomes" id="UP000184088">
    <property type="component" value="Unassembled WGS sequence"/>
</dbReference>
<evidence type="ECO:0000256" key="6">
    <source>
        <dbReference type="ARBA" id="ARBA00022989"/>
    </source>
</evidence>
<feature type="transmembrane region" description="Helical" evidence="9">
    <location>
        <begin position="677"/>
        <end position="699"/>
    </location>
</feature>
<dbReference type="EC" id="7.2.3.1" evidence="9"/>
<dbReference type="NCBIfam" id="NF001954">
    <property type="entry name" value="PRK00733.2-2"/>
    <property type="match status" value="1"/>
</dbReference>
<keyword evidence="2 9" id="KW-0813">Transport</keyword>
<feature type="transmembrane region" description="Helical" evidence="9">
    <location>
        <begin position="371"/>
        <end position="401"/>
    </location>
</feature>
<comment type="caution">
    <text evidence="9">Lacks conserved residue(s) required for the propagation of feature annotation.</text>
</comment>
<keyword evidence="5 9" id="KW-1278">Translocase</keyword>
<dbReference type="GO" id="GO:0030955">
    <property type="term" value="F:potassium ion binding"/>
    <property type="evidence" value="ECO:0007669"/>
    <property type="project" value="UniProtKB-UniRule"/>
</dbReference>
<dbReference type="GO" id="GO:0000287">
    <property type="term" value="F:magnesium ion binding"/>
    <property type="evidence" value="ECO:0007669"/>
    <property type="project" value="UniProtKB-UniRule"/>
</dbReference>
<dbReference type="Pfam" id="PF03030">
    <property type="entry name" value="H_PPase"/>
    <property type="match status" value="1"/>
</dbReference>
<sequence>MDLLLLAPIGSAIALLFALYQARWVLKQDEGTEQMKSIAAAIREGANAYLKRQYTGVALFFAVMFVILLILAFNGYLTYFVPFAFVTGGFFSGLSGFIGMKIATYANARTTNAAKKSLNFGLRVAFSSGTVMGLTVVGLGLLDLSFWFYFLNWFYRGLEEAARIQNVTSAMLTFGMGASSMALFARVGGGIYTKAADVGADLVGKVEAGIPEDDPRNPAVIADNVGDNVGDVAGMGADLYESYVGSIVSTSALAVAAGLGIKGVTIPMTMAAVGVLASIVGTFFVRSGEKAEQKVLLNALRTGTNLSAILIAILSYFLVTRVLGFEHVGVYFAILSGLVAGVLIGFSTEYFTSDTYKPTQDLSSTSLTGPATVIIGGMSLGMLSTAVPIAIVSAAVLASFYLAGGATNFNQGLYGVAIAAVGMLSTLGITLATDAYGPVADNAGGIAEMSHQDKEVRQRTDALDSLGNTTAATGKGFAIGSAALTALALIAAYKDEIDLIVKKQSLDFKFDISLLNPPVLVGLFIGGMLPFLFSSMTMKAVGRAAQQIVVEVRRQFREIKGLMEGKTKPDYARCVDICTRAAQKEMILPALTAIIVPIVVGLLLGPNAVAGILAGATVTGFVLAIMMANAGGAWDNAKKYIEAGNHGGKGSDAHKAAVVGDTVGDPFKDTSGPSLNILIKLLSMVSVVFGAFILQNALLK</sequence>
<comment type="catalytic activity">
    <reaction evidence="9">
        <text>Na(+)(in) + diphosphate + H2O = Na(+)(out) + 2 phosphate + H(+)</text>
        <dbReference type="Rhea" id="RHEA:57884"/>
        <dbReference type="ChEBI" id="CHEBI:15377"/>
        <dbReference type="ChEBI" id="CHEBI:15378"/>
        <dbReference type="ChEBI" id="CHEBI:29101"/>
        <dbReference type="ChEBI" id="CHEBI:33019"/>
        <dbReference type="ChEBI" id="CHEBI:43474"/>
        <dbReference type="EC" id="7.2.3.1"/>
    </reaction>
</comment>
<evidence type="ECO:0000313" key="11">
    <source>
        <dbReference type="Proteomes" id="UP000184088"/>
    </source>
</evidence>
<keyword evidence="7 9" id="KW-0406">Ion transport</keyword>
<dbReference type="GO" id="GO:0009678">
    <property type="term" value="F:diphosphate hydrolysis-driven proton transmembrane transporter activity"/>
    <property type="evidence" value="ECO:0007669"/>
    <property type="project" value="UniProtKB-UniRule"/>
</dbReference>
<keyword evidence="8 9" id="KW-0472">Membrane</keyword>
<reference evidence="10 11" key="1">
    <citation type="submission" date="2016-11" db="EMBL/GenBank/DDBJ databases">
        <authorList>
            <person name="Jaros S."/>
            <person name="Januszkiewicz K."/>
            <person name="Wedrychowicz H."/>
        </authorList>
    </citation>
    <scope>NUCLEOTIDE SEQUENCE [LARGE SCALE GENOMIC DNA]</scope>
    <source>
        <strain evidence="10 11">DSM 17918</strain>
    </source>
</reference>
<dbReference type="AlphaFoldDB" id="A0A1M5B0Y4"/>
<organism evidence="10 11">
    <name type="scientific">Caldanaerobius fijiensis DSM 17918</name>
    <dbReference type="NCBI Taxonomy" id="1121256"/>
    <lineage>
        <taxon>Bacteria</taxon>
        <taxon>Bacillati</taxon>
        <taxon>Bacillota</taxon>
        <taxon>Clostridia</taxon>
        <taxon>Thermoanaerobacterales</taxon>
        <taxon>Thermoanaerobacteraceae</taxon>
        <taxon>Caldanaerobius</taxon>
    </lineage>
</organism>
<keyword evidence="9" id="KW-0915">Sodium</keyword>
<dbReference type="HAMAP" id="MF_01129">
    <property type="entry name" value="PPase_energized_pump"/>
    <property type="match status" value="1"/>
</dbReference>
<dbReference type="EMBL" id="FQVH01000019">
    <property type="protein sequence ID" value="SHF36110.1"/>
    <property type="molecule type" value="Genomic_DNA"/>
</dbReference>
<accession>A0A1M5B0Y4</accession>
<evidence type="ECO:0000256" key="2">
    <source>
        <dbReference type="ARBA" id="ARBA00022448"/>
    </source>
</evidence>
<evidence type="ECO:0000256" key="4">
    <source>
        <dbReference type="ARBA" id="ARBA00022842"/>
    </source>
</evidence>
<comment type="subunit">
    <text evidence="9">Homodimer.</text>
</comment>
<feature type="transmembrane region" description="Helical" evidence="9">
    <location>
        <begin position="612"/>
        <end position="634"/>
    </location>
</feature>
<keyword evidence="3 9" id="KW-0812">Transmembrane</keyword>
<evidence type="ECO:0000256" key="8">
    <source>
        <dbReference type="ARBA" id="ARBA00023136"/>
    </source>
</evidence>